<accession>A0A1I2XZQ3</accession>
<organism evidence="1 2">
    <name type="scientific">Desulfotruncus arcticus DSM 17038</name>
    <dbReference type="NCBI Taxonomy" id="1121424"/>
    <lineage>
        <taxon>Bacteria</taxon>
        <taxon>Bacillati</taxon>
        <taxon>Bacillota</taxon>
        <taxon>Clostridia</taxon>
        <taxon>Eubacteriales</taxon>
        <taxon>Desulfallaceae</taxon>
        <taxon>Desulfotruncus</taxon>
    </lineage>
</organism>
<reference evidence="2" key="1">
    <citation type="submission" date="2016-10" db="EMBL/GenBank/DDBJ databases">
        <authorList>
            <person name="Varghese N."/>
            <person name="Submissions S."/>
        </authorList>
    </citation>
    <scope>NUCLEOTIDE SEQUENCE [LARGE SCALE GENOMIC DNA]</scope>
    <source>
        <strain evidence="2">DSM 17038</strain>
    </source>
</reference>
<protein>
    <submittedName>
        <fullName evidence="1">Uncharacterized protein</fullName>
    </submittedName>
</protein>
<gene>
    <name evidence="1" type="ORF">SAMN05660649_04197</name>
</gene>
<dbReference type="AlphaFoldDB" id="A0A1I2XZQ3"/>
<evidence type="ECO:0000313" key="1">
    <source>
        <dbReference type="EMBL" id="SFH18569.1"/>
    </source>
</evidence>
<dbReference type="EMBL" id="FOOX01000019">
    <property type="protein sequence ID" value="SFH18569.1"/>
    <property type="molecule type" value="Genomic_DNA"/>
</dbReference>
<sequence length="177" mass="20591">MKWPPLKFQIFIAIKCNCSFAMPKAVKIDMPCFLKLILRFLEFTGKLTDLKSGFLQPDYTGTHINHHKVAKKTTGRRMLCHHGLHIHQRKYFRLAMLFLYRSHILKYKSGCSALIGARTISSTQFQYAVWFFCDASVSGNFEERSAWVTGWCRRPGATPNHNYLLLISFKVPHKHKK</sequence>
<dbReference type="STRING" id="341036.SAMN05660649_04197"/>
<proteinExistence type="predicted"/>
<evidence type="ECO:0000313" key="2">
    <source>
        <dbReference type="Proteomes" id="UP000199337"/>
    </source>
</evidence>
<name>A0A1I2XZQ3_9FIRM</name>
<dbReference type="Proteomes" id="UP000199337">
    <property type="component" value="Unassembled WGS sequence"/>
</dbReference>
<keyword evidence="2" id="KW-1185">Reference proteome</keyword>